<gene>
    <name evidence="1" type="ORF">QFC20_000555</name>
</gene>
<accession>A0ACC2X026</accession>
<dbReference type="Proteomes" id="UP001230649">
    <property type="component" value="Unassembled WGS sequence"/>
</dbReference>
<dbReference type="EMBL" id="JASBWS010000003">
    <property type="protein sequence ID" value="KAJ9116622.1"/>
    <property type="molecule type" value="Genomic_DNA"/>
</dbReference>
<protein>
    <submittedName>
        <fullName evidence="1">Uncharacterized protein</fullName>
    </submittedName>
</protein>
<name>A0ACC2X026_9TREE</name>
<evidence type="ECO:0000313" key="2">
    <source>
        <dbReference type="Proteomes" id="UP001230649"/>
    </source>
</evidence>
<organism evidence="1 2">
    <name type="scientific">Naganishia adeliensis</name>
    <dbReference type="NCBI Taxonomy" id="92952"/>
    <lineage>
        <taxon>Eukaryota</taxon>
        <taxon>Fungi</taxon>
        <taxon>Dikarya</taxon>
        <taxon>Basidiomycota</taxon>
        <taxon>Agaricomycotina</taxon>
        <taxon>Tremellomycetes</taxon>
        <taxon>Filobasidiales</taxon>
        <taxon>Filobasidiaceae</taxon>
        <taxon>Naganishia</taxon>
    </lineage>
</organism>
<comment type="caution">
    <text evidence="1">The sequence shown here is derived from an EMBL/GenBank/DDBJ whole genome shotgun (WGS) entry which is preliminary data.</text>
</comment>
<sequence length="89" mass="9783">MPVSVGDIITNYLPAKAPLGGALPWWIAFSTVLGVFNTVQSFVSPKLSKRVYSRKPQQVTPLASRLFGTWTLLAAALRLYTAYNIQEKG</sequence>
<keyword evidence="2" id="KW-1185">Reference proteome</keyword>
<proteinExistence type="predicted"/>
<evidence type="ECO:0000313" key="1">
    <source>
        <dbReference type="EMBL" id="KAJ9116622.1"/>
    </source>
</evidence>
<reference evidence="1" key="1">
    <citation type="submission" date="2023-04" db="EMBL/GenBank/DDBJ databases">
        <title>Draft Genome sequencing of Naganishia species isolated from polar environments using Oxford Nanopore Technology.</title>
        <authorList>
            <person name="Leo P."/>
            <person name="Venkateswaran K."/>
        </authorList>
    </citation>
    <scope>NUCLEOTIDE SEQUENCE</scope>
    <source>
        <strain evidence="1">MNA-CCFEE 5262</strain>
    </source>
</reference>